<accession>A0ABR1Q6H1</accession>
<feature type="compositionally biased region" description="Pro residues" evidence="1">
    <location>
        <begin position="18"/>
        <end position="34"/>
    </location>
</feature>
<dbReference type="EMBL" id="JAQQWE010000006">
    <property type="protein sequence ID" value="KAK7948110.1"/>
    <property type="molecule type" value="Genomic_DNA"/>
</dbReference>
<dbReference type="Proteomes" id="UP001391051">
    <property type="component" value="Unassembled WGS sequence"/>
</dbReference>
<sequence length="238" mass="25461">MPNSTATVQSEKADPTAPTQPDPDPNPNPGPSPSPKNSSITSSFAWVEGRKLLSQGVGSQLELIKAFAATSGFWSRWFRYLVLLALAARVLHHGARLFKHYGHRLFRAAKRLGGWVAKSGGDGCGGGEGGREVQNRNQGPPGVCTVCRTQLSPSSQEIPPRALPSNRNQPLFDSPAAFSSPPYRPSPRTCTSPFSASSQACSVRSVRSAPAGPVTGQEKKKKTIAAPKKKFSNERPIF</sequence>
<keyword evidence="3" id="KW-1185">Reference proteome</keyword>
<protein>
    <submittedName>
        <fullName evidence="2">Uncharacterized protein</fullName>
    </submittedName>
</protein>
<dbReference type="GeneID" id="92078280"/>
<evidence type="ECO:0000313" key="3">
    <source>
        <dbReference type="Proteomes" id="UP001391051"/>
    </source>
</evidence>
<name>A0ABR1Q6H1_9PEZI</name>
<feature type="compositionally biased region" description="Polar residues" evidence="1">
    <location>
        <begin position="1"/>
        <end position="10"/>
    </location>
</feature>
<gene>
    <name evidence="2" type="ORF">PG986_008996</name>
</gene>
<feature type="compositionally biased region" description="Polar residues" evidence="1">
    <location>
        <begin position="188"/>
        <end position="202"/>
    </location>
</feature>
<feature type="compositionally biased region" description="Basic residues" evidence="1">
    <location>
        <begin position="219"/>
        <end position="230"/>
    </location>
</feature>
<reference evidence="2 3" key="1">
    <citation type="submission" date="2023-01" db="EMBL/GenBank/DDBJ databases">
        <title>Analysis of 21 Apiospora genomes using comparative genomics revels a genus with tremendous synthesis potential of carbohydrate active enzymes and secondary metabolites.</title>
        <authorList>
            <person name="Sorensen T."/>
        </authorList>
    </citation>
    <scope>NUCLEOTIDE SEQUENCE [LARGE SCALE GENOMIC DNA]</scope>
    <source>
        <strain evidence="2 3">CBS 24483</strain>
    </source>
</reference>
<evidence type="ECO:0000313" key="2">
    <source>
        <dbReference type="EMBL" id="KAK7948110.1"/>
    </source>
</evidence>
<organism evidence="2 3">
    <name type="scientific">Apiospora aurea</name>
    <dbReference type="NCBI Taxonomy" id="335848"/>
    <lineage>
        <taxon>Eukaryota</taxon>
        <taxon>Fungi</taxon>
        <taxon>Dikarya</taxon>
        <taxon>Ascomycota</taxon>
        <taxon>Pezizomycotina</taxon>
        <taxon>Sordariomycetes</taxon>
        <taxon>Xylariomycetidae</taxon>
        <taxon>Amphisphaeriales</taxon>
        <taxon>Apiosporaceae</taxon>
        <taxon>Apiospora</taxon>
    </lineage>
</organism>
<feature type="region of interest" description="Disordered" evidence="1">
    <location>
        <begin position="122"/>
        <end position="141"/>
    </location>
</feature>
<evidence type="ECO:0000256" key="1">
    <source>
        <dbReference type="SAM" id="MobiDB-lite"/>
    </source>
</evidence>
<proteinExistence type="predicted"/>
<feature type="region of interest" description="Disordered" evidence="1">
    <location>
        <begin position="1"/>
        <end position="41"/>
    </location>
</feature>
<feature type="region of interest" description="Disordered" evidence="1">
    <location>
        <begin position="154"/>
        <end position="238"/>
    </location>
</feature>
<dbReference type="RefSeq" id="XP_066697616.1">
    <property type="nucleotide sequence ID" value="XM_066845218.1"/>
</dbReference>
<comment type="caution">
    <text evidence="2">The sequence shown here is derived from an EMBL/GenBank/DDBJ whole genome shotgun (WGS) entry which is preliminary data.</text>
</comment>